<evidence type="ECO:0000256" key="1">
    <source>
        <dbReference type="ARBA" id="ARBA00009995"/>
    </source>
</evidence>
<organism evidence="6 7">
    <name type="scientific">Acacia crassicarpa</name>
    <name type="common">northern wattle</name>
    <dbReference type="NCBI Taxonomy" id="499986"/>
    <lineage>
        <taxon>Eukaryota</taxon>
        <taxon>Viridiplantae</taxon>
        <taxon>Streptophyta</taxon>
        <taxon>Embryophyta</taxon>
        <taxon>Tracheophyta</taxon>
        <taxon>Spermatophyta</taxon>
        <taxon>Magnoliopsida</taxon>
        <taxon>eudicotyledons</taxon>
        <taxon>Gunneridae</taxon>
        <taxon>Pentapetalae</taxon>
        <taxon>rosids</taxon>
        <taxon>fabids</taxon>
        <taxon>Fabales</taxon>
        <taxon>Fabaceae</taxon>
        <taxon>Caesalpinioideae</taxon>
        <taxon>mimosoid clade</taxon>
        <taxon>Acacieae</taxon>
        <taxon>Acacia</taxon>
    </lineage>
</organism>
<dbReference type="PROSITE" id="PS00375">
    <property type="entry name" value="UDPGT"/>
    <property type="match status" value="1"/>
</dbReference>
<evidence type="ECO:0000313" key="6">
    <source>
        <dbReference type="EMBL" id="KAK4254197.1"/>
    </source>
</evidence>
<dbReference type="PANTHER" id="PTHR48045">
    <property type="entry name" value="UDP-GLYCOSYLTRANSFERASE 72B1"/>
    <property type="match status" value="1"/>
</dbReference>
<keyword evidence="3 4" id="KW-0808">Transferase</keyword>
<reference evidence="6" key="1">
    <citation type="submission" date="2023-10" db="EMBL/GenBank/DDBJ databases">
        <title>Chromosome-level genome of the transformable northern wattle, Acacia crassicarpa.</title>
        <authorList>
            <person name="Massaro I."/>
            <person name="Sinha N.R."/>
            <person name="Poethig S."/>
            <person name="Leichty A.R."/>
        </authorList>
    </citation>
    <scope>NUCLEOTIDE SEQUENCE</scope>
    <source>
        <strain evidence="6">Acra3RX</strain>
        <tissue evidence="6">Leaf</tissue>
    </source>
</reference>
<dbReference type="InterPro" id="IPR035595">
    <property type="entry name" value="UDP_glycos_trans_CS"/>
</dbReference>
<dbReference type="CDD" id="cd03784">
    <property type="entry name" value="GT1_Gtf-like"/>
    <property type="match status" value="1"/>
</dbReference>
<evidence type="ECO:0000256" key="5">
    <source>
        <dbReference type="RuleBase" id="RU362057"/>
    </source>
</evidence>
<dbReference type="PANTHER" id="PTHR48045:SF34">
    <property type="entry name" value="ISOFLAVONE 7-O-GLUCOSYLTRANSFERASE 1-LIKE"/>
    <property type="match status" value="1"/>
</dbReference>
<keyword evidence="2 4" id="KW-0328">Glycosyltransferase</keyword>
<dbReference type="EC" id="2.4.1.-" evidence="5"/>
<dbReference type="GO" id="GO:0008194">
    <property type="term" value="F:UDP-glycosyltransferase activity"/>
    <property type="evidence" value="ECO:0007669"/>
    <property type="project" value="InterPro"/>
</dbReference>
<keyword evidence="7" id="KW-1185">Reference proteome</keyword>
<proteinExistence type="inferred from homology"/>
<dbReference type="InterPro" id="IPR002213">
    <property type="entry name" value="UDP_glucos_trans"/>
</dbReference>
<protein>
    <recommendedName>
        <fullName evidence="5">Glycosyltransferase</fullName>
        <ecNumber evidence="5">2.4.1.-</ecNumber>
    </recommendedName>
</protein>
<name>A0AAE1M5M8_9FABA</name>
<dbReference type="AlphaFoldDB" id="A0AAE1M5M8"/>
<dbReference type="Pfam" id="PF00201">
    <property type="entry name" value="UDPGT"/>
    <property type="match status" value="1"/>
</dbReference>
<evidence type="ECO:0000313" key="7">
    <source>
        <dbReference type="Proteomes" id="UP001293593"/>
    </source>
</evidence>
<dbReference type="EMBL" id="JAWXYG010000014">
    <property type="protein sequence ID" value="KAK4254197.1"/>
    <property type="molecule type" value="Genomic_DNA"/>
</dbReference>
<evidence type="ECO:0000256" key="4">
    <source>
        <dbReference type="RuleBase" id="RU003718"/>
    </source>
</evidence>
<comment type="caution">
    <text evidence="6">The sequence shown here is derived from an EMBL/GenBank/DDBJ whole genome shotgun (WGS) entry which is preliminary data.</text>
</comment>
<evidence type="ECO:0000256" key="3">
    <source>
        <dbReference type="ARBA" id="ARBA00022679"/>
    </source>
</evidence>
<gene>
    <name evidence="6" type="ORF">QN277_009611</name>
</gene>
<comment type="similarity">
    <text evidence="1 4">Belongs to the UDP-glycosyltransferase family.</text>
</comment>
<dbReference type="Gene3D" id="3.40.50.2000">
    <property type="entry name" value="Glycogen Phosphorylase B"/>
    <property type="match status" value="2"/>
</dbReference>
<accession>A0AAE1M5M8</accession>
<dbReference type="FunFam" id="3.40.50.2000:FF:000091">
    <property type="entry name" value="Glycosyltransferase"/>
    <property type="match status" value="1"/>
</dbReference>
<dbReference type="Proteomes" id="UP001293593">
    <property type="component" value="Unassembled WGS sequence"/>
</dbReference>
<sequence>MPNSSQNKHIAAIVFPFGSHQVPFLKLVIKLAQACPNVTFSFISTAKSNQTLFSRPNIPGNIKPFDVSDGIQEGQVLGTHPFERLNLFLQAGPENLQKGIDLAMKSTNQKVTCILANAFVTPSLIVAQNLNVPWIALWPPLSTSLSVHFYTNLIRQHFSADRNKSRSLDFLPGLSPIRLEDIPNDVVPCSDEEEQQFSKALASMGEVLPQARAVVLSFCEDLDLPLFVQDMKSKLQSMLYIGPLTFSPSDTNTDTDKDPSGCLPWLDKKGSRSVVYISFGTVVTPHQHELLEVSEALEASGFPFLWSLKDDQKSILPNGFVERTSTRGKIVSWAPQAQVLAHGSIGVFVTHCGNSSLIESMANGVPLICRPFFGDQGMTARLVEDIWKIGVKIQGGIFTKSGLIQCLNLILVEEEGKKIRENALKVKKTMQKASETGGKAEQDFKTLVEIISNP</sequence>
<dbReference type="SUPFAM" id="SSF53756">
    <property type="entry name" value="UDP-Glycosyltransferase/glycogen phosphorylase"/>
    <property type="match status" value="1"/>
</dbReference>
<evidence type="ECO:0000256" key="2">
    <source>
        <dbReference type="ARBA" id="ARBA00022676"/>
    </source>
</evidence>